<evidence type="ECO:0000313" key="2">
    <source>
        <dbReference type="EMBL" id="RZF34560.1"/>
    </source>
</evidence>
<dbReference type="AlphaFoldDB" id="A0A482WMN0"/>
<dbReference type="SUPFAM" id="SSF101908">
    <property type="entry name" value="Putative isomerase YbhE"/>
    <property type="match status" value="1"/>
</dbReference>
<reference evidence="2 3" key="1">
    <citation type="journal article" date="2017" name="Gigascience">
        <title>Genome sequence of the small brown planthopper, Laodelphax striatellus.</title>
        <authorList>
            <person name="Zhu J."/>
            <person name="Jiang F."/>
            <person name="Wang X."/>
            <person name="Yang P."/>
            <person name="Bao Y."/>
            <person name="Zhao W."/>
            <person name="Wang W."/>
            <person name="Lu H."/>
            <person name="Wang Q."/>
            <person name="Cui N."/>
            <person name="Li J."/>
            <person name="Chen X."/>
            <person name="Luo L."/>
            <person name="Yu J."/>
            <person name="Kang L."/>
            <person name="Cui F."/>
        </authorList>
    </citation>
    <scope>NUCLEOTIDE SEQUENCE [LARGE SCALE GENOMIC DNA]</scope>
    <source>
        <strain evidence="2">Lst14</strain>
    </source>
</reference>
<dbReference type="GO" id="GO:0005085">
    <property type="term" value="F:guanyl-nucleotide exchange factor activity"/>
    <property type="evidence" value="ECO:0007669"/>
    <property type="project" value="UniProtKB-KW"/>
</dbReference>
<dbReference type="InterPro" id="IPR039919">
    <property type="entry name" value="ARHGEF10/ARHGEF17"/>
</dbReference>
<evidence type="ECO:0000256" key="1">
    <source>
        <dbReference type="ARBA" id="ARBA00022658"/>
    </source>
</evidence>
<dbReference type="PANTHER" id="PTHR12877:SF7">
    <property type="entry name" value="RHO GUANINE NUCLEOTIDE EXCHANGE FACTOR 10-LIKE PROTEIN"/>
    <property type="match status" value="1"/>
</dbReference>
<dbReference type="GO" id="GO:0051496">
    <property type="term" value="P:positive regulation of stress fiber assembly"/>
    <property type="evidence" value="ECO:0007669"/>
    <property type="project" value="TreeGrafter"/>
</dbReference>
<keyword evidence="1" id="KW-0344">Guanine-nucleotide releasing factor</keyword>
<dbReference type="InterPro" id="IPR015943">
    <property type="entry name" value="WD40/YVTN_repeat-like_dom_sf"/>
</dbReference>
<dbReference type="Gene3D" id="2.130.10.10">
    <property type="entry name" value="YVTN repeat-like/Quinoprotein amine dehydrogenase"/>
    <property type="match status" value="1"/>
</dbReference>
<dbReference type="EMBL" id="QKKF02031153">
    <property type="protein sequence ID" value="RZF34560.1"/>
    <property type="molecule type" value="Genomic_DNA"/>
</dbReference>
<proteinExistence type="predicted"/>
<protein>
    <recommendedName>
        <fullName evidence="4">Rho guanine nucleotide exchange factor 10-like protein</fullName>
    </recommendedName>
</protein>
<gene>
    <name evidence="2" type="ORF">LSTR_LSTR017568</name>
</gene>
<dbReference type="Pfam" id="PF19056">
    <property type="entry name" value="WD40_2"/>
    <property type="match status" value="1"/>
</dbReference>
<name>A0A482WMN0_LAOST</name>
<comment type="caution">
    <text evidence="2">The sequence shown here is derived from an EMBL/GenBank/DDBJ whole genome shotgun (WGS) entry which is preliminary data.</text>
</comment>
<dbReference type="SMR" id="A0A482WMN0"/>
<dbReference type="STRING" id="195883.A0A482WMN0"/>
<dbReference type="OrthoDB" id="28697at2759"/>
<accession>A0A482WMN0</accession>
<keyword evidence="3" id="KW-1185">Reference proteome</keyword>
<dbReference type="InParanoid" id="A0A482WMN0"/>
<dbReference type="GO" id="GO:0030036">
    <property type="term" value="P:actin cytoskeleton organization"/>
    <property type="evidence" value="ECO:0007669"/>
    <property type="project" value="TreeGrafter"/>
</dbReference>
<evidence type="ECO:0008006" key="4">
    <source>
        <dbReference type="Google" id="ProtNLM"/>
    </source>
</evidence>
<evidence type="ECO:0000313" key="3">
    <source>
        <dbReference type="Proteomes" id="UP000291343"/>
    </source>
</evidence>
<dbReference type="Proteomes" id="UP000291343">
    <property type="component" value="Unassembled WGS sequence"/>
</dbReference>
<dbReference type="PANTHER" id="PTHR12877">
    <property type="entry name" value="RHO GUANINE NUCLEOTIDE EXCHANGE FACTOR"/>
    <property type="match status" value="1"/>
</dbReference>
<organism evidence="2 3">
    <name type="scientific">Laodelphax striatellus</name>
    <name type="common">Small brown planthopper</name>
    <name type="synonym">Delphax striatella</name>
    <dbReference type="NCBI Taxonomy" id="195883"/>
    <lineage>
        <taxon>Eukaryota</taxon>
        <taxon>Metazoa</taxon>
        <taxon>Ecdysozoa</taxon>
        <taxon>Arthropoda</taxon>
        <taxon>Hexapoda</taxon>
        <taxon>Insecta</taxon>
        <taxon>Pterygota</taxon>
        <taxon>Neoptera</taxon>
        <taxon>Paraneoptera</taxon>
        <taxon>Hemiptera</taxon>
        <taxon>Auchenorrhyncha</taxon>
        <taxon>Fulgoroidea</taxon>
        <taxon>Delphacidae</taxon>
        <taxon>Criomorphinae</taxon>
        <taxon>Laodelphax</taxon>
    </lineage>
</organism>
<sequence length="421" mass="45341">MPLFVGAHPVYTMPPPQSTDDITCGCYYTAACGQTPATSYLWVCTSNGATSHISIAQVNSTVLKPLTQLPPLDAKVTCMEYVRSTDTVWLGTDNQRILVYCVSDGDHSNTDNTLPVAGSVVAIRQHCDTVFVAMTTGRLLLYRRGNTAQEPEEIVLSDSGEPVACLLPINLCMYVACGKTVTVLSAITGEKQKNFTIQHEHVGGNISLMAHSGVGLWLSLSQSSTICLYHTETFKHLQDINVASNVIRLTGAPTPICVTALMACKGLLWVGTDVGVSLTVPLPRLEGVPIISGRVNVSYHGHTGPVKLMLALQDPPTIHKRPPSKALACDVYGLYGQLMYVKDYEDSEDQISSKWSLSAASDEGSLKVRGDQSGGEMGANPARKDQTLVTITGGKGYVNLQQPCCTTITNNAHIILWEMKL</sequence>